<dbReference type="KEGG" id="spir:CWM47_34455"/>
<keyword evidence="1" id="KW-0812">Transmembrane</keyword>
<keyword evidence="1" id="KW-0472">Membrane</keyword>
<evidence type="ECO:0000256" key="1">
    <source>
        <dbReference type="SAM" id="Phobius"/>
    </source>
</evidence>
<name>A0A2K8Z9H2_9BACT</name>
<evidence type="ECO:0000313" key="2">
    <source>
        <dbReference type="EMBL" id="AUD06504.1"/>
    </source>
</evidence>
<proteinExistence type="predicted"/>
<sequence>MNTYIKVVLALLLGLCLFDMPYGFYQLVRFLAMIGFGILAFQANEQEKQTETIVYVALVVLFQPLLKISLGRELWNIVDAVVAIGLVVTVVRK</sequence>
<keyword evidence="3" id="KW-1185">Reference proteome</keyword>
<dbReference type="EMBL" id="CP025096">
    <property type="protein sequence ID" value="AUD06504.1"/>
    <property type="molecule type" value="Genomic_DNA"/>
</dbReference>
<dbReference type="Proteomes" id="UP000232883">
    <property type="component" value="Chromosome"/>
</dbReference>
<gene>
    <name evidence="2" type="ORF">CWM47_34455</name>
</gene>
<dbReference type="InterPro" id="IPR046548">
    <property type="entry name" value="DUF6804"/>
</dbReference>
<keyword evidence="1" id="KW-1133">Transmembrane helix</keyword>
<accession>A0A2K8Z9H2</accession>
<organism evidence="2 3">
    <name type="scientific">Spirosoma pollinicola</name>
    <dbReference type="NCBI Taxonomy" id="2057025"/>
    <lineage>
        <taxon>Bacteria</taxon>
        <taxon>Pseudomonadati</taxon>
        <taxon>Bacteroidota</taxon>
        <taxon>Cytophagia</taxon>
        <taxon>Cytophagales</taxon>
        <taxon>Cytophagaceae</taxon>
        <taxon>Spirosoma</taxon>
    </lineage>
</organism>
<feature type="transmembrane region" description="Helical" evidence="1">
    <location>
        <begin position="74"/>
        <end position="91"/>
    </location>
</feature>
<dbReference type="Pfam" id="PF20619">
    <property type="entry name" value="DUF6804"/>
    <property type="match status" value="1"/>
</dbReference>
<dbReference type="RefSeq" id="WP_100993045.1">
    <property type="nucleotide sequence ID" value="NZ_CP025096.1"/>
</dbReference>
<evidence type="ECO:0000313" key="3">
    <source>
        <dbReference type="Proteomes" id="UP000232883"/>
    </source>
</evidence>
<reference evidence="2 3" key="1">
    <citation type="submission" date="2017-11" db="EMBL/GenBank/DDBJ databases">
        <title>Taxonomic description and genome sequences of Spirosoma HA7 sp. nov., isolated from pollen microhabitat of Corylus avellana.</title>
        <authorList>
            <person name="Ambika Manirajan B."/>
            <person name="Suarez C."/>
            <person name="Ratering S."/>
            <person name="Geissler-Plaum R."/>
            <person name="Cardinale M."/>
            <person name="Sylvia S."/>
        </authorList>
    </citation>
    <scope>NUCLEOTIDE SEQUENCE [LARGE SCALE GENOMIC DNA]</scope>
    <source>
        <strain evidence="2 3">HA7</strain>
    </source>
</reference>
<protein>
    <submittedName>
        <fullName evidence="2">Uncharacterized protein</fullName>
    </submittedName>
</protein>
<dbReference type="OrthoDB" id="1082986at2"/>
<dbReference type="AlphaFoldDB" id="A0A2K8Z9H2"/>